<keyword evidence="1" id="KW-0472">Membrane</keyword>
<feature type="transmembrane region" description="Helical" evidence="1">
    <location>
        <begin position="207"/>
        <end position="225"/>
    </location>
</feature>
<accession>A0AAU9KC89</accession>
<evidence type="ECO:0000313" key="2">
    <source>
        <dbReference type="EMBL" id="CAG9335861.1"/>
    </source>
</evidence>
<proteinExistence type="predicted"/>
<protein>
    <submittedName>
        <fullName evidence="2">Uncharacterized protein</fullName>
    </submittedName>
</protein>
<dbReference type="AlphaFoldDB" id="A0AAU9KC89"/>
<evidence type="ECO:0000256" key="1">
    <source>
        <dbReference type="SAM" id="Phobius"/>
    </source>
</evidence>
<gene>
    <name evidence="2" type="ORF">BSTOLATCC_MIC65181</name>
</gene>
<reference evidence="2" key="1">
    <citation type="submission" date="2021-09" db="EMBL/GenBank/DDBJ databases">
        <authorList>
            <consortium name="AG Swart"/>
            <person name="Singh M."/>
            <person name="Singh A."/>
            <person name="Seah K."/>
            <person name="Emmerich C."/>
        </authorList>
    </citation>
    <scope>NUCLEOTIDE SEQUENCE</scope>
    <source>
        <strain evidence="2">ATCC30299</strain>
    </source>
</reference>
<sequence length="227" mass="26181">MPSHEDTARGEIIPEIKSLITDICSLLSPLFLISNLSSIPVTDHMNRFVVHIKRDIYPIASSQYLSPLNGPYDEHIPLIISNGTPPRLEKESAAIAEYLKLLGGVRKGIIRYEKKQERITSIRGTTKTGQRWANAENSTTFIAVQKLKIRKKNRVQLPERYLFDSLVKMFVWVRYAPEIVMTVTGTIPVMQERKMLKKSIFMCGRKISAVYIFWGFLGWYSWLIYEK</sequence>
<dbReference type="Proteomes" id="UP001162131">
    <property type="component" value="Unassembled WGS sequence"/>
</dbReference>
<dbReference type="EMBL" id="CAJZBQ010000063">
    <property type="protein sequence ID" value="CAG9335861.1"/>
    <property type="molecule type" value="Genomic_DNA"/>
</dbReference>
<keyword evidence="1" id="KW-1133">Transmembrane helix</keyword>
<comment type="caution">
    <text evidence="2">The sequence shown here is derived from an EMBL/GenBank/DDBJ whole genome shotgun (WGS) entry which is preliminary data.</text>
</comment>
<keyword evidence="3" id="KW-1185">Reference proteome</keyword>
<evidence type="ECO:0000313" key="3">
    <source>
        <dbReference type="Proteomes" id="UP001162131"/>
    </source>
</evidence>
<name>A0AAU9KC89_9CILI</name>
<organism evidence="2 3">
    <name type="scientific">Blepharisma stoltei</name>
    <dbReference type="NCBI Taxonomy" id="1481888"/>
    <lineage>
        <taxon>Eukaryota</taxon>
        <taxon>Sar</taxon>
        <taxon>Alveolata</taxon>
        <taxon>Ciliophora</taxon>
        <taxon>Postciliodesmatophora</taxon>
        <taxon>Heterotrichea</taxon>
        <taxon>Heterotrichida</taxon>
        <taxon>Blepharismidae</taxon>
        <taxon>Blepharisma</taxon>
    </lineage>
</organism>
<keyword evidence="1" id="KW-0812">Transmembrane</keyword>